<reference evidence="7 8" key="1">
    <citation type="submission" date="2019-04" db="EMBL/GenBank/DDBJ databases">
        <title>Friends and foes A comparative genomics study of 23 Aspergillus species from section Flavi.</title>
        <authorList>
            <consortium name="DOE Joint Genome Institute"/>
            <person name="Kjaerbolling I."/>
            <person name="Vesth T."/>
            <person name="Frisvad J.C."/>
            <person name="Nybo J.L."/>
            <person name="Theobald S."/>
            <person name="Kildgaard S."/>
            <person name="Isbrandt T."/>
            <person name="Kuo A."/>
            <person name="Sato A."/>
            <person name="Lyhne E.K."/>
            <person name="Kogle M.E."/>
            <person name="Wiebenga A."/>
            <person name="Kun R.S."/>
            <person name="Lubbers R.J."/>
            <person name="Makela M.R."/>
            <person name="Barry K."/>
            <person name="Chovatia M."/>
            <person name="Clum A."/>
            <person name="Daum C."/>
            <person name="Haridas S."/>
            <person name="He G."/>
            <person name="LaButti K."/>
            <person name="Lipzen A."/>
            <person name="Mondo S."/>
            <person name="Riley R."/>
            <person name="Salamov A."/>
            <person name="Simmons B.A."/>
            <person name="Magnuson J.K."/>
            <person name="Henrissat B."/>
            <person name="Mortensen U.H."/>
            <person name="Larsen T.O."/>
            <person name="Devries R.P."/>
            <person name="Grigoriev I.V."/>
            <person name="Machida M."/>
            <person name="Baker S.E."/>
            <person name="Andersen M.R."/>
        </authorList>
    </citation>
    <scope>NUCLEOTIDE SEQUENCE [LARGE SCALE GENOMIC DNA]</scope>
    <source>
        <strain evidence="7 8">CBS 117625</strain>
    </source>
</reference>
<keyword evidence="6" id="KW-0349">Heme</keyword>
<gene>
    <name evidence="7" type="ORF">BDV38DRAFT_271471</name>
</gene>
<evidence type="ECO:0000256" key="5">
    <source>
        <dbReference type="ARBA" id="ARBA00023033"/>
    </source>
</evidence>
<keyword evidence="4 6" id="KW-0408">Iron</keyword>
<dbReference type="RefSeq" id="XP_031913416.1">
    <property type="nucleotide sequence ID" value="XM_032057320.1"/>
</dbReference>
<dbReference type="SUPFAM" id="SSF48264">
    <property type="entry name" value="Cytochrome P450"/>
    <property type="match status" value="1"/>
</dbReference>
<keyword evidence="3" id="KW-0560">Oxidoreductase</keyword>
<dbReference type="GO" id="GO:0005506">
    <property type="term" value="F:iron ion binding"/>
    <property type="evidence" value="ECO:0007669"/>
    <property type="project" value="InterPro"/>
</dbReference>
<dbReference type="CDD" id="cd20615">
    <property type="entry name" value="CYP_GliC-like"/>
    <property type="match status" value="1"/>
</dbReference>
<sequence>MLDFEPMYLDYQAMFYVSSLALMLLALGLLVCQAGENGTLLNQALSYAIDAYLCFRNPLKSQDGRTKVPSCPYQFPNGQGNLAKFYEGASLSQHWREKYGPVYRIWSGLTPEIVVTRSEHVRSVFHDSNLHVKGPNMDSGWLIGELLGHCLGLLEPDDWSRVRSVVGGPFHHNKAVSYVGLVQRRVDEHFELLRKFQATPDPGKEIILRPSEDFKFLPFLVLAEIIYGELPENLKQQLKEIAILREDLWKAGMSGKLYRFSLGRLVPTKTNGSLRSFKSKWLDFNERAFRHATESVPMAPIVTMYTAMKDGKISETELLHTLDEALFANLDVTLGNFSWNPMFLAANPQIQEELRNEIKVIRNTEHKSFEGYFTSHSTLLHACILESARLKPMAPFSIPQAAPTDRVLGGFIIPAGTNFVVDTVSLNILDEKWGPDTMLYRPQRFLEEQNPTQLRYRYWRYGFGPRQCLGKYTADVILHVLLASLVEKYYMRLKCTEYSDLEGWQRKPDTWISLAMEDIVCEPI</sequence>
<dbReference type="GeneID" id="43641530"/>
<dbReference type="GO" id="GO:0004497">
    <property type="term" value="F:monooxygenase activity"/>
    <property type="evidence" value="ECO:0007669"/>
    <property type="project" value="UniProtKB-KW"/>
</dbReference>
<organism evidence="7 8">
    <name type="scientific">Aspergillus pseudotamarii</name>
    <dbReference type="NCBI Taxonomy" id="132259"/>
    <lineage>
        <taxon>Eukaryota</taxon>
        <taxon>Fungi</taxon>
        <taxon>Dikarya</taxon>
        <taxon>Ascomycota</taxon>
        <taxon>Pezizomycotina</taxon>
        <taxon>Eurotiomycetes</taxon>
        <taxon>Eurotiomycetidae</taxon>
        <taxon>Eurotiales</taxon>
        <taxon>Aspergillaceae</taxon>
        <taxon>Aspergillus</taxon>
        <taxon>Aspergillus subgen. Circumdati</taxon>
    </lineage>
</organism>
<dbReference type="InterPro" id="IPR002401">
    <property type="entry name" value="Cyt_P450_E_grp-I"/>
</dbReference>
<evidence type="ECO:0000256" key="3">
    <source>
        <dbReference type="ARBA" id="ARBA00023002"/>
    </source>
</evidence>
<evidence type="ECO:0000256" key="1">
    <source>
        <dbReference type="ARBA" id="ARBA00001971"/>
    </source>
</evidence>
<dbReference type="InterPro" id="IPR036396">
    <property type="entry name" value="Cyt_P450_sf"/>
</dbReference>
<dbReference type="GO" id="GO:0016705">
    <property type="term" value="F:oxidoreductase activity, acting on paired donors, with incorporation or reduction of molecular oxygen"/>
    <property type="evidence" value="ECO:0007669"/>
    <property type="project" value="InterPro"/>
</dbReference>
<evidence type="ECO:0000313" key="7">
    <source>
        <dbReference type="EMBL" id="KAE8137353.1"/>
    </source>
</evidence>
<dbReference type="Proteomes" id="UP000325672">
    <property type="component" value="Unassembled WGS sequence"/>
</dbReference>
<dbReference type="PRINTS" id="PR00463">
    <property type="entry name" value="EP450I"/>
</dbReference>
<protein>
    <submittedName>
        <fullName evidence="7">Cytochrome P450 oxidoreductase GliC</fullName>
    </submittedName>
</protein>
<dbReference type="InterPro" id="IPR001128">
    <property type="entry name" value="Cyt_P450"/>
</dbReference>
<evidence type="ECO:0000313" key="8">
    <source>
        <dbReference type="Proteomes" id="UP000325672"/>
    </source>
</evidence>
<dbReference type="OrthoDB" id="2789670at2759"/>
<comment type="cofactor">
    <cofactor evidence="1 6">
        <name>heme</name>
        <dbReference type="ChEBI" id="CHEBI:30413"/>
    </cofactor>
</comment>
<evidence type="ECO:0000256" key="6">
    <source>
        <dbReference type="PIRSR" id="PIRSR602401-1"/>
    </source>
</evidence>
<dbReference type="PANTHER" id="PTHR24303">
    <property type="entry name" value="HEME-BINDING MONOOXYGENASE FAMILY"/>
    <property type="match status" value="1"/>
</dbReference>
<dbReference type="AlphaFoldDB" id="A0A5N6SVD4"/>
<proteinExistence type="predicted"/>
<dbReference type="EMBL" id="ML743578">
    <property type="protein sequence ID" value="KAE8137353.1"/>
    <property type="molecule type" value="Genomic_DNA"/>
</dbReference>
<feature type="binding site" description="axial binding residue" evidence="6">
    <location>
        <position position="468"/>
    </location>
    <ligand>
        <name>heme</name>
        <dbReference type="ChEBI" id="CHEBI:30413"/>
    </ligand>
    <ligandPart>
        <name>Fe</name>
        <dbReference type="ChEBI" id="CHEBI:18248"/>
    </ligandPart>
</feature>
<accession>A0A5N6SVD4</accession>
<keyword evidence="2 6" id="KW-0479">Metal-binding</keyword>
<evidence type="ECO:0000256" key="2">
    <source>
        <dbReference type="ARBA" id="ARBA00022723"/>
    </source>
</evidence>
<dbReference type="GO" id="GO:0020037">
    <property type="term" value="F:heme binding"/>
    <property type="evidence" value="ECO:0007669"/>
    <property type="project" value="InterPro"/>
</dbReference>
<dbReference type="PANTHER" id="PTHR24303:SF31">
    <property type="entry name" value="CYTOCHROME P450 307A1-RELATED"/>
    <property type="match status" value="1"/>
</dbReference>
<dbReference type="Pfam" id="PF00067">
    <property type="entry name" value="p450"/>
    <property type="match status" value="1"/>
</dbReference>
<keyword evidence="8" id="KW-1185">Reference proteome</keyword>
<evidence type="ECO:0000256" key="4">
    <source>
        <dbReference type="ARBA" id="ARBA00023004"/>
    </source>
</evidence>
<keyword evidence="5" id="KW-0503">Monooxygenase</keyword>
<dbReference type="Gene3D" id="1.10.630.10">
    <property type="entry name" value="Cytochrome P450"/>
    <property type="match status" value="1"/>
</dbReference>
<name>A0A5N6SVD4_ASPPS</name>